<name>A0A1D6IXK4_MAIZE</name>
<dbReference type="InParanoid" id="A0A1D6IXK4"/>
<reference evidence="1" key="1">
    <citation type="submission" date="2015-12" db="EMBL/GenBank/DDBJ databases">
        <title>Update maize B73 reference genome by single molecule sequencing technologies.</title>
        <authorList>
            <consortium name="Maize Genome Sequencing Project"/>
            <person name="Ware D."/>
        </authorList>
    </citation>
    <scope>NUCLEOTIDE SEQUENCE</scope>
    <source>
        <tissue evidence="1">Seedling</tissue>
    </source>
</reference>
<sequence length="8" mass="967">MLIIIYDS</sequence>
<accession>A0A1D6IXK4</accession>
<evidence type="ECO:0000313" key="1">
    <source>
        <dbReference type="EMBL" id="AQK40638.1"/>
    </source>
</evidence>
<organism evidence="1">
    <name type="scientific">Zea mays</name>
    <name type="common">Maize</name>
    <dbReference type="NCBI Taxonomy" id="4577"/>
    <lineage>
        <taxon>Eukaryota</taxon>
        <taxon>Viridiplantae</taxon>
        <taxon>Streptophyta</taxon>
        <taxon>Embryophyta</taxon>
        <taxon>Tracheophyta</taxon>
        <taxon>Spermatophyta</taxon>
        <taxon>Magnoliopsida</taxon>
        <taxon>Liliopsida</taxon>
        <taxon>Poales</taxon>
        <taxon>Poaceae</taxon>
        <taxon>PACMAD clade</taxon>
        <taxon>Panicoideae</taxon>
        <taxon>Andropogonodae</taxon>
        <taxon>Andropogoneae</taxon>
        <taxon>Tripsacinae</taxon>
        <taxon>Zea</taxon>
    </lineage>
</organism>
<dbReference type="EMBL" id="CM000786">
    <property type="protein sequence ID" value="AQK40638.1"/>
    <property type="molecule type" value="Genomic_DNA"/>
</dbReference>
<protein>
    <submittedName>
        <fullName evidence="1">Uncharacterized protein</fullName>
    </submittedName>
</protein>
<proteinExistence type="predicted"/>
<gene>
    <name evidence="1" type="ORF">ZEAMMB73_Zm00001d024064</name>
</gene>